<name>A0ABX5XV83_9BACT</name>
<dbReference type="EMBL" id="CP036432">
    <property type="protein sequence ID" value="QDV84571.1"/>
    <property type="molecule type" value="Genomic_DNA"/>
</dbReference>
<reference evidence="2 3" key="1">
    <citation type="submission" date="2019-02" db="EMBL/GenBank/DDBJ databases">
        <title>Deep-cultivation of Planctomycetes and their phenomic and genomic characterization uncovers novel biology.</title>
        <authorList>
            <person name="Wiegand S."/>
            <person name="Jogler M."/>
            <person name="Boedeker C."/>
            <person name="Pinto D."/>
            <person name="Vollmers J."/>
            <person name="Rivas-Marin E."/>
            <person name="Kohn T."/>
            <person name="Peeters S.H."/>
            <person name="Heuer A."/>
            <person name="Rast P."/>
            <person name="Oberbeckmann S."/>
            <person name="Bunk B."/>
            <person name="Jeske O."/>
            <person name="Meyerdierks A."/>
            <person name="Storesund J.E."/>
            <person name="Kallscheuer N."/>
            <person name="Luecker S."/>
            <person name="Lage O.M."/>
            <person name="Pohl T."/>
            <person name="Merkel B.J."/>
            <person name="Hornburger P."/>
            <person name="Mueller R.-W."/>
            <person name="Bruemmer F."/>
            <person name="Labrenz M."/>
            <person name="Spormann A.M."/>
            <person name="Op den Camp H."/>
            <person name="Overmann J."/>
            <person name="Amann R."/>
            <person name="Jetten M.S.M."/>
            <person name="Mascher T."/>
            <person name="Medema M.H."/>
            <person name="Devos D.P."/>
            <person name="Kaster A.-K."/>
            <person name="Ovreas L."/>
            <person name="Rohde M."/>
            <person name="Galperin M.Y."/>
            <person name="Jogler C."/>
        </authorList>
    </citation>
    <scope>NUCLEOTIDE SEQUENCE [LARGE SCALE GENOMIC DNA]</scope>
    <source>
        <strain evidence="2 3">TBK1r</strain>
    </source>
</reference>
<keyword evidence="3" id="KW-1185">Reference proteome</keyword>
<gene>
    <name evidence="2" type="ORF">TBK1r_35220</name>
</gene>
<feature type="region of interest" description="Disordered" evidence="1">
    <location>
        <begin position="1"/>
        <end position="36"/>
    </location>
</feature>
<proteinExistence type="predicted"/>
<evidence type="ECO:0000256" key="1">
    <source>
        <dbReference type="SAM" id="MobiDB-lite"/>
    </source>
</evidence>
<organism evidence="2 3">
    <name type="scientific">Stieleria magnilauensis</name>
    <dbReference type="NCBI Taxonomy" id="2527963"/>
    <lineage>
        <taxon>Bacteria</taxon>
        <taxon>Pseudomonadati</taxon>
        <taxon>Planctomycetota</taxon>
        <taxon>Planctomycetia</taxon>
        <taxon>Pirellulales</taxon>
        <taxon>Pirellulaceae</taxon>
        <taxon>Stieleria</taxon>
    </lineage>
</organism>
<dbReference type="Proteomes" id="UP000318081">
    <property type="component" value="Chromosome"/>
</dbReference>
<accession>A0ABX5XV83</accession>
<evidence type="ECO:0000313" key="3">
    <source>
        <dbReference type="Proteomes" id="UP000318081"/>
    </source>
</evidence>
<sequence>MGGNITDLRATVGGIGAKGGSDTKGERQETAGRLTYPPQAVRFATQYLLHADCAGRRYE</sequence>
<evidence type="ECO:0000313" key="2">
    <source>
        <dbReference type="EMBL" id="QDV84571.1"/>
    </source>
</evidence>
<protein>
    <submittedName>
        <fullName evidence="2">Uncharacterized protein</fullName>
    </submittedName>
</protein>
<feature type="compositionally biased region" description="Basic and acidic residues" evidence="1">
    <location>
        <begin position="21"/>
        <end position="30"/>
    </location>
</feature>